<proteinExistence type="predicted"/>
<dbReference type="AlphaFoldDB" id="A0A699ZFM7"/>
<reference evidence="1 2" key="1">
    <citation type="submission" date="2020-02" db="EMBL/GenBank/DDBJ databases">
        <title>Draft genome sequence of Haematococcus lacustris strain NIES-144.</title>
        <authorList>
            <person name="Morimoto D."/>
            <person name="Nakagawa S."/>
            <person name="Yoshida T."/>
            <person name="Sawayama S."/>
        </authorList>
    </citation>
    <scope>NUCLEOTIDE SEQUENCE [LARGE SCALE GENOMIC DNA]</scope>
    <source>
        <strain evidence="1 2">NIES-144</strain>
    </source>
</reference>
<name>A0A699ZFM7_HAELA</name>
<organism evidence="1 2">
    <name type="scientific">Haematococcus lacustris</name>
    <name type="common">Green alga</name>
    <name type="synonym">Haematococcus pluvialis</name>
    <dbReference type="NCBI Taxonomy" id="44745"/>
    <lineage>
        <taxon>Eukaryota</taxon>
        <taxon>Viridiplantae</taxon>
        <taxon>Chlorophyta</taxon>
        <taxon>core chlorophytes</taxon>
        <taxon>Chlorophyceae</taxon>
        <taxon>CS clade</taxon>
        <taxon>Chlamydomonadales</taxon>
        <taxon>Haematococcaceae</taxon>
        <taxon>Haematococcus</taxon>
    </lineage>
</organism>
<feature type="non-terminal residue" evidence="1">
    <location>
        <position position="1"/>
    </location>
</feature>
<evidence type="ECO:0000313" key="2">
    <source>
        <dbReference type="Proteomes" id="UP000485058"/>
    </source>
</evidence>
<dbReference type="EMBL" id="BLLF01001563">
    <property type="protein sequence ID" value="GFH20040.1"/>
    <property type="molecule type" value="Genomic_DNA"/>
</dbReference>
<accession>A0A699ZFM7</accession>
<keyword evidence="2" id="KW-1185">Reference proteome</keyword>
<evidence type="ECO:0000313" key="1">
    <source>
        <dbReference type="EMBL" id="GFH20040.1"/>
    </source>
</evidence>
<gene>
    <name evidence="1" type="ORF">HaLaN_17094</name>
</gene>
<comment type="caution">
    <text evidence="1">The sequence shown here is derived from an EMBL/GenBank/DDBJ whole genome shotgun (WGS) entry which is preliminary data.</text>
</comment>
<sequence length="189" mass="20772">MLGNQELAEIGIQPQAVRSALLEAFVLTGPGKTIVIMDSTGTVEGLHFQSRKVFETWSQSNILKQLQQDGTKRVIVMWDQVQDGGIYYTDKTLDKKSAHAMQVKSQVDMDAASQLHTAIEFMRQAAEDGAADFQFARRADGSVKEVKGALGGLRVAAGGLHKKALMRTINEEQYDLYLLDGQRFSHGSA</sequence>
<dbReference type="Proteomes" id="UP000485058">
    <property type="component" value="Unassembled WGS sequence"/>
</dbReference>
<protein>
    <submittedName>
        <fullName evidence="1">Uncharacterized protein</fullName>
    </submittedName>
</protein>